<feature type="compositionally biased region" description="Pro residues" evidence="1">
    <location>
        <begin position="433"/>
        <end position="452"/>
    </location>
</feature>
<dbReference type="EMBL" id="JAJVDC020000043">
    <property type="protein sequence ID" value="KAL1631010.1"/>
    <property type="molecule type" value="Genomic_DNA"/>
</dbReference>
<feature type="region of interest" description="Disordered" evidence="1">
    <location>
        <begin position="414"/>
        <end position="489"/>
    </location>
</feature>
<protein>
    <submittedName>
        <fullName evidence="2">Uncharacterized protein</fullName>
    </submittedName>
</protein>
<dbReference type="Proteomes" id="UP001521116">
    <property type="component" value="Unassembled WGS sequence"/>
</dbReference>
<name>A0ABR3SVT1_9PEZI</name>
<sequence>MSQDANLNLLTDCGGDPDETSSSEDLPQSTDVPVDATSTSDLEDFPQITDAPVEASPTSDLEEDPESTDDPTDATSTNDLEDFPQFTDAPVEIPSDPDTTPAPPSCRCDPVFCAQSWPLVLAAQAKTHLGDSYLPPHQDCNGPGPDDIQSELPGLFDMIPDPSDIPVIFTNLIPDLPDPQELPDFLENLPDYINEIPDDEPWTETHNWFSFLFPDPTPVPEDTLVPQLPEMSVSSYEREEVPATPSIPTVTAPAITSAAASNYRVCGHRAADPCPTGYNCVSRPDAHCGPEVDCGGYCVDLLNESTLLADGPAASTSSNTTTLSFSMITDFFPSGYSPSTLSTRRRALPPRQVIGSPAATPSSALSQTPCGDGYPPCDPGVECVDTFVHGIGFAQKRSYCAAGPAVIASSSVVGDADDAPASTPDDSNDLNLPPSPTDTPPTDPLWPDPAWPGPITTLAPLFGPGPVGITPQPSPDDPSSTSLTPIAPLPAPLPLQTWTPSTTATDDPTGAPAPAPLTLQCGGPAAAPCPDGLTCVRDLAAPGPLGGCGPACGEVGVCIVPESCGGFAGRSCSEPGRTCVDQPGDGCDPAAGGADCMGICV</sequence>
<comment type="caution">
    <text evidence="2">The sequence shown here is derived from an EMBL/GenBank/DDBJ whole genome shotgun (WGS) entry which is preliminary data.</text>
</comment>
<organism evidence="2 3">
    <name type="scientific">Neofusicoccum ribis</name>
    <dbReference type="NCBI Taxonomy" id="45134"/>
    <lineage>
        <taxon>Eukaryota</taxon>
        <taxon>Fungi</taxon>
        <taxon>Dikarya</taxon>
        <taxon>Ascomycota</taxon>
        <taxon>Pezizomycotina</taxon>
        <taxon>Dothideomycetes</taxon>
        <taxon>Dothideomycetes incertae sedis</taxon>
        <taxon>Botryosphaeriales</taxon>
        <taxon>Botryosphaeriaceae</taxon>
        <taxon>Neofusicoccum</taxon>
    </lineage>
</organism>
<evidence type="ECO:0000313" key="3">
    <source>
        <dbReference type="Proteomes" id="UP001521116"/>
    </source>
</evidence>
<reference evidence="2 3" key="1">
    <citation type="submission" date="2024-02" db="EMBL/GenBank/DDBJ databases">
        <title>De novo assembly and annotation of 12 fungi associated with fruit tree decline syndrome in Ontario, Canada.</title>
        <authorList>
            <person name="Sulman M."/>
            <person name="Ellouze W."/>
            <person name="Ilyukhin E."/>
        </authorList>
    </citation>
    <scope>NUCLEOTIDE SEQUENCE [LARGE SCALE GENOMIC DNA]</scope>
    <source>
        <strain evidence="2 3">M1-105</strain>
    </source>
</reference>
<feature type="compositionally biased region" description="Polar residues" evidence="1">
    <location>
        <begin position="23"/>
        <end position="40"/>
    </location>
</feature>
<feature type="compositionally biased region" description="Acidic residues" evidence="1">
    <location>
        <begin position="60"/>
        <end position="72"/>
    </location>
</feature>
<feature type="compositionally biased region" description="Low complexity" evidence="1">
    <location>
        <begin position="477"/>
        <end position="486"/>
    </location>
</feature>
<feature type="region of interest" description="Disordered" evidence="1">
    <location>
        <begin position="1"/>
        <end position="102"/>
    </location>
</feature>
<accession>A0ABR3SVT1</accession>
<evidence type="ECO:0000256" key="1">
    <source>
        <dbReference type="SAM" id="MobiDB-lite"/>
    </source>
</evidence>
<proteinExistence type="predicted"/>
<gene>
    <name evidence="2" type="ORF">SLS56_004684</name>
</gene>
<feature type="compositionally biased region" description="Low complexity" evidence="1">
    <location>
        <begin position="419"/>
        <end position="432"/>
    </location>
</feature>
<evidence type="ECO:0000313" key="2">
    <source>
        <dbReference type="EMBL" id="KAL1631010.1"/>
    </source>
</evidence>
<keyword evidence="3" id="KW-1185">Reference proteome</keyword>